<keyword evidence="3" id="KW-1185">Reference proteome</keyword>
<protein>
    <submittedName>
        <fullName evidence="2">Uncharacterized protein</fullName>
    </submittedName>
</protein>
<organism evidence="2 3">
    <name type="scientific">Streptomyces flavofungini</name>
    <dbReference type="NCBI Taxonomy" id="68200"/>
    <lineage>
        <taxon>Bacteria</taxon>
        <taxon>Bacillati</taxon>
        <taxon>Actinomycetota</taxon>
        <taxon>Actinomycetes</taxon>
        <taxon>Kitasatosporales</taxon>
        <taxon>Streptomycetaceae</taxon>
        <taxon>Streptomyces</taxon>
    </lineage>
</organism>
<evidence type="ECO:0000313" key="3">
    <source>
        <dbReference type="Proteomes" id="UP000634780"/>
    </source>
</evidence>
<accession>A0ABS0XBE9</accession>
<sequence>MPRLGEVLGGLLTDVLRARLAADALTAQALEAYREDPVLASFSVPRVAVADLTVRLRFLVTGVEVPEPSRPDRVRASRVWNAIVRDQVLPRLSTSHPDAGLDEVVRLLQDAVRRNPVGVGERELDRAVDGDTAPLVDSTLVQVAEQVDGLPPAARARLARIRWEEEVQRELALRAGPFAERVRQWAAAEQALRSRVEVEVSADRLQERAAETLQQVELTVALADVEEFVDLATRTEP</sequence>
<comment type="caution">
    <text evidence="2">The sequence shown here is derived from an EMBL/GenBank/DDBJ whole genome shotgun (WGS) entry which is preliminary data.</text>
</comment>
<dbReference type="RefSeq" id="WP_190119742.1">
    <property type="nucleotide sequence ID" value="NZ_BMVR01000017.1"/>
</dbReference>
<keyword evidence="1" id="KW-0175">Coiled coil</keyword>
<feature type="coiled-coil region" evidence="1">
    <location>
        <begin position="188"/>
        <end position="215"/>
    </location>
</feature>
<evidence type="ECO:0000256" key="1">
    <source>
        <dbReference type="SAM" id="Coils"/>
    </source>
</evidence>
<evidence type="ECO:0000313" key="2">
    <source>
        <dbReference type="EMBL" id="MBJ3810533.1"/>
    </source>
</evidence>
<gene>
    <name evidence="2" type="ORF">JGB26_26070</name>
</gene>
<dbReference type="Proteomes" id="UP000634780">
    <property type="component" value="Unassembled WGS sequence"/>
</dbReference>
<name>A0ABS0XBE9_9ACTN</name>
<dbReference type="EMBL" id="JAEKOZ010000018">
    <property type="protein sequence ID" value="MBJ3810533.1"/>
    <property type="molecule type" value="Genomic_DNA"/>
</dbReference>
<reference evidence="2 3" key="1">
    <citation type="submission" date="2020-12" db="EMBL/GenBank/DDBJ databases">
        <title>Streptomyces typhae sp. nov., a novel endophytic actinomycete isolated from the root of cattail pollen (Typha angustifolia L.).</title>
        <authorList>
            <person name="Peng C."/>
            <person name="Liu C."/>
        </authorList>
    </citation>
    <scope>NUCLEOTIDE SEQUENCE [LARGE SCALE GENOMIC DNA]</scope>
    <source>
        <strain evidence="2 3">JCM 4753</strain>
    </source>
</reference>
<proteinExistence type="predicted"/>